<name>A0A2X0MMB1_9BASI</name>
<feature type="region of interest" description="Disordered" evidence="1">
    <location>
        <begin position="1"/>
        <end position="49"/>
    </location>
</feature>
<dbReference type="Proteomes" id="UP000249464">
    <property type="component" value="Unassembled WGS sequence"/>
</dbReference>
<keyword evidence="3" id="KW-1185">Reference proteome</keyword>
<accession>A0A2X0MMB1</accession>
<dbReference type="EMBL" id="FQNC01000082">
    <property type="protein sequence ID" value="SGZ17547.1"/>
    <property type="molecule type" value="Genomic_DNA"/>
</dbReference>
<reference evidence="2 3" key="1">
    <citation type="submission" date="2016-11" db="EMBL/GenBank/DDBJ databases">
        <authorList>
            <person name="Jaros S."/>
            <person name="Januszkiewicz K."/>
            <person name="Wedrychowicz H."/>
        </authorList>
    </citation>
    <scope>NUCLEOTIDE SEQUENCE [LARGE SCALE GENOMIC DNA]</scope>
</reference>
<dbReference type="AlphaFoldDB" id="A0A2X0MMB1"/>
<feature type="compositionally biased region" description="Basic residues" evidence="1">
    <location>
        <begin position="17"/>
        <end position="31"/>
    </location>
</feature>
<organism evidence="2 3">
    <name type="scientific">Microbotryum silenes-dioicae</name>
    <dbReference type="NCBI Taxonomy" id="796604"/>
    <lineage>
        <taxon>Eukaryota</taxon>
        <taxon>Fungi</taxon>
        <taxon>Dikarya</taxon>
        <taxon>Basidiomycota</taxon>
        <taxon>Pucciniomycotina</taxon>
        <taxon>Microbotryomycetes</taxon>
        <taxon>Microbotryales</taxon>
        <taxon>Microbotryaceae</taxon>
        <taxon>Microbotryum</taxon>
    </lineage>
</organism>
<evidence type="ECO:0000313" key="3">
    <source>
        <dbReference type="Proteomes" id="UP000249464"/>
    </source>
</evidence>
<evidence type="ECO:0000313" key="2">
    <source>
        <dbReference type="EMBL" id="SGZ17547.1"/>
    </source>
</evidence>
<evidence type="ECO:0000256" key="1">
    <source>
        <dbReference type="SAM" id="MobiDB-lite"/>
    </source>
</evidence>
<gene>
    <name evidence="2" type="primary">BQ5605_C020g09128</name>
    <name evidence="2" type="ORF">BQ5605_C020G09128</name>
</gene>
<sequence>MPKGARKFYAKSPLSRKGAKTSRRNSAKKVGSRGVTQAKLRSKRRRQIN</sequence>
<protein>
    <submittedName>
        <fullName evidence="2">BQ5605_C020g09128 protein</fullName>
    </submittedName>
</protein>
<proteinExistence type="predicted"/>
<feature type="compositionally biased region" description="Basic residues" evidence="1">
    <location>
        <begin position="40"/>
        <end position="49"/>
    </location>
</feature>